<name>A0ABN7T8C0_OIKDI</name>
<dbReference type="InterPro" id="IPR029063">
    <property type="entry name" value="SAM-dependent_MTases_sf"/>
</dbReference>
<comment type="similarity">
    <text evidence="9">Belongs to the class I-like SAM-binding methyltransferase superfamily. TrmB family.</text>
</comment>
<dbReference type="InterPro" id="IPR003358">
    <property type="entry name" value="tRNA_(Gua-N-7)_MeTrfase_Trmb"/>
</dbReference>
<feature type="binding site" evidence="9">
    <location>
        <position position="64"/>
    </location>
    <ligand>
        <name>S-adenosyl-L-methionine</name>
        <dbReference type="ChEBI" id="CHEBI:59789"/>
    </ligand>
</feature>
<dbReference type="CDD" id="cd02440">
    <property type="entry name" value="AdoMet_MTases"/>
    <property type="match status" value="1"/>
</dbReference>
<comment type="catalytic activity">
    <reaction evidence="1 9">
        <text>guanosine(46) in tRNA + S-adenosyl-L-methionine = N(7)-methylguanosine(46) in tRNA + S-adenosyl-L-homocysteine</text>
        <dbReference type="Rhea" id="RHEA:42708"/>
        <dbReference type="Rhea" id="RHEA-COMP:10188"/>
        <dbReference type="Rhea" id="RHEA-COMP:10189"/>
        <dbReference type="ChEBI" id="CHEBI:57856"/>
        <dbReference type="ChEBI" id="CHEBI:59789"/>
        <dbReference type="ChEBI" id="CHEBI:74269"/>
        <dbReference type="ChEBI" id="CHEBI:74480"/>
        <dbReference type="EC" id="2.1.1.33"/>
    </reaction>
</comment>
<organism evidence="10 11">
    <name type="scientific">Oikopleura dioica</name>
    <name type="common">Tunicate</name>
    <dbReference type="NCBI Taxonomy" id="34765"/>
    <lineage>
        <taxon>Eukaryota</taxon>
        <taxon>Metazoa</taxon>
        <taxon>Chordata</taxon>
        <taxon>Tunicata</taxon>
        <taxon>Appendicularia</taxon>
        <taxon>Copelata</taxon>
        <taxon>Oikopleuridae</taxon>
        <taxon>Oikopleura</taxon>
    </lineage>
</organism>
<keyword evidence="4 9" id="KW-0808">Transferase</keyword>
<feature type="binding site" evidence="9">
    <location>
        <begin position="225"/>
        <end position="227"/>
    </location>
    <ligand>
        <name>S-adenosyl-L-methionine</name>
        <dbReference type="ChEBI" id="CHEBI:59789"/>
    </ligand>
</feature>
<feature type="binding site" evidence="9">
    <location>
        <begin position="87"/>
        <end position="88"/>
    </location>
    <ligand>
        <name>S-adenosyl-L-methionine</name>
        <dbReference type="ChEBI" id="CHEBI:59789"/>
    </ligand>
</feature>
<feature type="active site" evidence="9">
    <location>
        <position position="150"/>
    </location>
</feature>
<dbReference type="EC" id="2.1.1.33" evidence="9"/>
<evidence type="ECO:0000256" key="2">
    <source>
        <dbReference type="ARBA" id="ARBA00022555"/>
    </source>
</evidence>
<comment type="pathway">
    <text evidence="9">tRNA modification; N(7)-methylguanine-tRNA biosynthesis.</text>
</comment>
<comment type="function">
    <text evidence="9">Catalyzes the formation of N(7)-methylguanine at position 46 (m7G46) in tRNA.</text>
</comment>
<feature type="binding site" evidence="9">
    <location>
        <begin position="127"/>
        <end position="128"/>
    </location>
    <ligand>
        <name>S-adenosyl-L-methionine</name>
        <dbReference type="ChEBI" id="CHEBI:59789"/>
    </ligand>
</feature>
<dbReference type="EMBL" id="OU015567">
    <property type="protein sequence ID" value="CAG5114066.1"/>
    <property type="molecule type" value="Genomic_DNA"/>
</dbReference>
<protein>
    <recommendedName>
        <fullName evidence="9">tRNA (guanine-N(7)-)-methyltransferase</fullName>
        <ecNumber evidence="9">2.1.1.33</ecNumber>
    </recommendedName>
    <alternativeName>
        <fullName evidence="9">tRNA (guanine(46)-N(7))-methyltransferase</fullName>
    </alternativeName>
    <alternativeName>
        <fullName evidence="9">tRNA(m7G46)-methyltransferase</fullName>
    </alternativeName>
</protein>
<keyword evidence="6 9" id="KW-0819">tRNA processing</keyword>
<dbReference type="Pfam" id="PF02390">
    <property type="entry name" value="Methyltransf_4"/>
    <property type="match status" value="1"/>
</dbReference>
<evidence type="ECO:0000256" key="1">
    <source>
        <dbReference type="ARBA" id="ARBA00000142"/>
    </source>
</evidence>
<accession>A0ABN7T8C0</accession>
<dbReference type="SUPFAM" id="SSF53335">
    <property type="entry name" value="S-adenosyl-L-methionine-dependent methyltransferases"/>
    <property type="match status" value="1"/>
</dbReference>
<comment type="subcellular location">
    <subcellularLocation>
        <location evidence="9">Nucleus</location>
    </subcellularLocation>
</comment>
<keyword evidence="2 9" id="KW-0820">tRNA-binding</keyword>
<keyword evidence="7 9" id="KW-0694">RNA-binding</keyword>
<sequence length="250" mass="29294">MESQSAGSEAKLIQLPQKRFYRQRAHSNPLAHHTFDYPPCPNEEYWDTVYPDRRNRQVRILDIGCGYGGLLIQLAKHFPEDLLCGLEIRVKVSDYVKDRIKALQHNAKVEKAPEAEDFSNLGCIRTNAMKHLPNFFEKGQLSTIFFLFPDPHFKEKKHKWRIVSDTLLSEYAYLLKPEGRIYTNTDVEDLHLWMVDCLTNHPLFERIPDEDLKEDICFKTMFEATEEGKKVTRNEGSKWPAVFRRLPNPE</sequence>
<evidence type="ECO:0000256" key="4">
    <source>
        <dbReference type="ARBA" id="ARBA00022679"/>
    </source>
</evidence>
<evidence type="ECO:0000313" key="11">
    <source>
        <dbReference type="Proteomes" id="UP001158576"/>
    </source>
</evidence>
<evidence type="ECO:0000256" key="6">
    <source>
        <dbReference type="ARBA" id="ARBA00022694"/>
    </source>
</evidence>
<evidence type="ECO:0000256" key="7">
    <source>
        <dbReference type="ARBA" id="ARBA00022884"/>
    </source>
</evidence>
<keyword evidence="8 9" id="KW-0539">Nucleus</keyword>
<keyword evidence="11" id="KW-1185">Reference proteome</keyword>
<evidence type="ECO:0000256" key="3">
    <source>
        <dbReference type="ARBA" id="ARBA00022603"/>
    </source>
</evidence>
<dbReference type="InterPro" id="IPR025763">
    <property type="entry name" value="Trm8_euk"/>
</dbReference>
<dbReference type="HAMAP" id="MF_03055">
    <property type="entry name" value="tRNA_methyltr_TrmB_euk"/>
    <property type="match status" value="1"/>
</dbReference>
<dbReference type="Gene3D" id="3.40.50.150">
    <property type="entry name" value="Vaccinia Virus protein VP39"/>
    <property type="match status" value="1"/>
</dbReference>
<evidence type="ECO:0000256" key="8">
    <source>
        <dbReference type="ARBA" id="ARBA00023242"/>
    </source>
</evidence>
<keyword evidence="5 9" id="KW-0949">S-adenosyl-L-methionine</keyword>
<keyword evidence="3 9" id="KW-0489">Methyltransferase</keyword>
<feature type="binding site" evidence="9">
    <location>
        <position position="147"/>
    </location>
    <ligand>
        <name>S-adenosyl-L-methionine</name>
        <dbReference type="ChEBI" id="CHEBI:59789"/>
    </ligand>
</feature>
<dbReference type="NCBIfam" id="TIGR00091">
    <property type="entry name" value="tRNA (guanosine(46)-N7)-methyltransferase TrmB"/>
    <property type="match status" value="1"/>
</dbReference>
<evidence type="ECO:0000256" key="5">
    <source>
        <dbReference type="ARBA" id="ARBA00022691"/>
    </source>
</evidence>
<dbReference type="PANTHER" id="PTHR23417">
    <property type="entry name" value="3-DEOXY-D-MANNO-OCTULOSONIC-ACID TRANSFERASE/TRNA GUANINE-N 7 - -METHYLTRANSFERASE"/>
    <property type="match status" value="1"/>
</dbReference>
<dbReference type="Proteomes" id="UP001158576">
    <property type="component" value="Chromosome 2"/>
</dbReference>
<dbReference type="PANTHER" id="PTHR23417:SF16">
    <property type="entry name" value="TRNA (GUANINE-N(7)-)-METHYLTRANSFERASE"/>
    <property type="match status" value="1"/>
</dbReference>
<proteinExistence type="inferred from homology"/>
<gene>
    <name evidence="10" type="ORF">OKIOD_LOCUS16909</name>
</gene>
<evidence type="ECO:0000256" key="9">
    <source>
        <dbReference type="HAMAP-Rule" id="MF_03055"/>
    </source>
</evidence>
<reference evidence="10 11" key="1">
    <citation type="submission" date="2021-04" db="EMBL/GenBank/DDBJ databases">
        <authorList>
            <person name="Bliznina A."/>
        </authorList>
    </citation>
    <scope>NUCLEOTIDE SEQUENCE [LARGE SCALE GENOMIC DNA]</scope>
</reference>
<evidence type="ECO:0000313" key="10">
    <source>
        <dbReference type="EMBL" id="CAG5114066.1"/>
    </source>
</evidence>